<sequence length="226" mass="25287">MALKLDIPEANWVRLLQERIPKLASNSPILPCHTEPILTATPCPYLTVDKEGKVVADKKLLMTKMAEIMVLDRNGELPAVLWSNDETRKAERYGAEEVLRKFGKETLANLLLGEPTWDKFDGPPWDVEICGVRGDAATFDENYLLDVGQFNEASVRNLEEMAKQRMKDANENSIVWTMAGLAEEVAIVTQCESTKFKDGKGKEGRAYGALILDLAKAATECMRRRT</sequence>
<evidence type="ECO:0000313" key="1">
    <source>
        <dbReference type="EMBL" id="KAK3392436.1"/>
    </source>
</evidence>
<evidence type="ECO:0000313" key="2">
    <source>
        <dbReference type="Proteomes" id="UP001281003"/>
    </source>
</evidence>
<dbReference type="Proteomes" id="UP001281003">
    <property type="component" value="Unassembled WGS sequence"/>
</dbReference>
<accession>A0AAE0U672</accession>
<keyword evidence="2" id="KW-1185">Reference proteome</keyword>
<name>A0AAE0U672_SORBR</name>
<gene>
    <name evidence="1" type="ORF">B0T20DRAFT_421137</name>
</gene>
<organism evidence="1 2">
    <name type="scientific">Sordaria brevicollis</name>
    <dbReference type="NCBI Taxonomy" id="83679"/>
    <lineage>
        <taxon>Eukaryota</taxon>
        <taxon>Fungi</taxon>
        <taxon>Dikarya</taxon>
        <taxon>Ascomycota</taxon>
        <taxon>Pezizomycotina</taxon>
        <taxon>Sordariomycetes</taxon>
        <taxon>Sordariomycetidae</taxon>
        <taxon>Sordariales</taxon>
        <taxon>Sordariaceae</taxon>
        <taxon>Sordaria</taxon>
    </lineage>
</organism>
<reference evidence="1" key="1">
    <citation type="journal article" date="2023" name="Mol. Phylogenet. Evol.">
        <title>Genome-scale phylogeny and comparative genomics of the fungal order Sordariales.</title>
        <authorList>
            <person name="Hensen N."/>
            <person name="Bonometti L."/>
            <person name="Westerberg I."/>
            <person name="Brannstrom I.O."/>
            <person name="Guillou S."/>
            <person name="Cros-Aarteil S."/>
            <person name="Calhoun S."/>
            <person name="Haridas S."/>
            <person name="Kuo A."/>
            <person name="Mondo S."/>
            <person name="Pangilinan J."/>
            <person name="Riley R."/>
            <person name="LaButti K."/>
            <person name="Andreopoulos B."/>
            <person name="Lipzen A."/>
            <person name="Chen C."/>
            <person name="Yan M."/>
            <person name="Daum C."/>
            <person name="Ng V."/>
            <person name="Clum A."/>
            <person name="Steindorff A."/>
            <person name="Ohm R.A."/>
            <person name="Martin F."/>
            <person name="Silar P."/>
            <person name="Natvig D.O."/>
            <person name="Lalanne C."/>
            <person name="Gautier V."/>
            <person name="Ament-Velasquez S.L."/>
            <person name="Kruys A."/>
            <person name="Hutchinson M.I."/>
            <person name="Powell A.J."/>
            <person name="Barry K."/>
            <person name="Miller A.N."/>
            <person name="Grigoriev I.V."/>
            <person name="Debuchy R."/>
            <person name="Gladieux P."/>
            <person name="Hiltunen Thoren M."/>
            <person name="Johannesson H."/>
        </authorList>
    </citation>
    <scope>NUCLEOTIDE SEQUENCE</scope>
    <source>
        <strain evidence="1">FGSC 1904</strain>
    </source>
</reference>
<dbReference type="EMBL" id="JAUTDP010000011">
    <property type="protein sequence ID" value="KAK3392436.1"/>
    <property type="molecule type" value="Genomic_DNA"/>
</dbReference>
<proteinExistence type="predicted"/>
<protein>
    <submittedName>
        <fullName evidence="1">Uncharacterized protein</fullName>
    </submittedName>
</protein>
<reference evidence="1" key="2">
    <citation type="submission" date="2023-07" db="EMBL/GenBank/DDBJ databases">
        <authorList>
            <consortium name="Lawrence Berkeley National Laboratory"/>
            <person name="Haridas S."/>
            <person name="Hensen N."/>
            <person name="Bonometti L."/>
            <person name="Westerberg I."/>
            <person name="Brannstrom I.O."/>
            <person name="Guillou S."/>
            <person name="Cros-Aarteil S."/>
            <person name="Calhoun S."/>
            <person name="Kuo A."/>
            <person name="Mondo S."/>
            <person name="Pangilinan J."/>
            <person name="Riley R."/>
            <person name="LaButti K."/>
            <person name="Andreopoulos B."/>
            <person name="Lipzen A."/>
            <person name="Chen C."/>
            <person name="Yanf M."/>
            <person name="Daum C."/>
            <person name="Ng V."/>
            <person name="Clum A."/>
            <person name="Steindorff A."/>
            <person name="Ohm R."/>
            <person name="Martin F."/>
            <person name="Silar P."/>
            <person name="Natvig D."/>
            <person name="Lalanne C."/>
            <person name="Gautier V."/>
            <person name="Ament-velasquez S.L."/>
            <person name="Kruys A."/>
            <person name="Hutchinson M.I."/>
            <person name="Powell A.J."/>
            <person name="Barry K."/>
            <person name="Miller A.N."/>
            <person name="Grigoriev I.V."/>
            <person name="Debuchy R."/>
            <person name="Gladieux P."/>
            <person name="Thoren M.H."/>
            <person name="Johannesson H."/>
        </authorList>
    </citation>
    <scope>NUCLEOTIDE SEQUENCE</scope>
    <source>
        <strain evidence="1">FGSC 1904</strain>
    </source>
</reference>
<comment type="caution">
    <text evidence="1">The sequence shown here is derived from an EMBL/GenBank/DDBJ whole genome shotgun (WGS) entry which is preliminary data.</text>
</comment>
<dbReference type="AlphaFoldDB" id="A0AAE0U672"/>